<reference evidence="3" key="1">
    <citation type="submission" date="2017-09" db="EMBL/GenBank/DDBJ databases">
        <title>Depth-based differentiation of microbial function through sediment-hosted aquifers and enrichment of novel symbionts in the deep terrestrial subsurface.</title>
        <authorList>
            <person name="Probst A.J."/>
            <person name="Ladd B."/>
            <person name="Jarett J.K."/>
            <person name="Geller-Mcgrath D.E."/>
            <person name="Sieber C.M.K."/>
            <person name="Emerson J.B."/>
            <person name="Anantharaman K."/>
            <person name="Thomas B.C."/>
            <person name="Malmstrom R."/>
            <person name="Stieglmeier M."/>
            <person name="Klingl A."/>
            <person name="Woyke T."/>
            <person name="Ryan C.M."/>
            <person name="Banfield J.F."/>
        </authorList>
    </citation>
    <scope>NUCLEOTIDE SEQUENCE [LARGE SCALE GENOMIC DNA]</scope>
</reference>
<proteinExistence type="predicted"/>
<protein>
    <submittedName>
        <fullName evidence="2">Uncharacterized protein</fullName>
    </submittedName>
</protein>
<sequence length="197" mass="23253">MKILYFIQKQHFFVILFILFCLLYILLQPSLRSSFHSFLRPQSLEYLISESINNGHIPAQLFWEVRERYAPGIIVFNREGIDKRTILEIPIRSKLMSIIQEHYLFLTFESQEWKSYEMLTDLNDLTSMSASLTPLCQTVIFQTDTDLICLTPQKEVLTAFIKSIEEMKQANGFFDYNKHDTQLLENKNWLVLSVITK</sequence>
<keyword evidence="1" id="KW-0812">Transmembrane</keyword>
<organism evidence="2 3">
    <name type="scientific">Candidatus Roizmanbacteria bacterium CG_4_9_14_0_2_um_filter_39_13</name>
    <dbReference type="NCBI Taxonomy" id="1974839"/>
    <lineage>
        <taxon>Bacteria</taxon>
        <taxon>Candidatus Roizmaniibacteriota</taxon>
    </lineage>
</organism>
<feature type="transmembrane region" description="Helical" evidence="1">
    <location>
        <begin position="12"/>
        <end position="31"/>
    </location>
</feature>
<accession>A0A2M8F4K7</accession>
<evidence type="ECO:0000256" key="1">
    <source>
        <dbReference type="SAM" id="Phobius"/>
    </source>
</evidence>
<name>A0A2M8F4K7_9BACT</name>
<evidence type="ECO:0000313" key="3">
    <source>
        <dbReference type="Proteomes" id="UP000231383"/>
    </source>
</evidence>
<dbReference type="EMBL" id="PFSC01000005">
    <property type="protein sequence ID" value="PJC34208.1"/>
    <property type="molecule type" value="Genomic_DNA"/>
</dbReference>
<dbReference type="Proteomes" id="UP000231383">
    <property type="component" value="Unassembled WGS sequence"/>
</dbReference>
<keyword evidence="1" id="KW-1133">Transmembrane helix</keyword>
<comment type="caution">
    <text evidence="2">The sequence shown here is derived from an EMBL/GenBank/DDBJ whole genome shotgun (WGS) entry which is preliminary data.</text>
</comment>
<evidence type="ECO:0000313" key="2">
    <source>
        <dbReference type="EMBL" id="PJC34208.1"/>
    </source>
</evidence>
<gene>
    <name evidence="2" type="ORF">CO051_00220</name>
</gene>
<keyword evidence="1" id="KW-0472">Membrane</keyword>
<dbReference type="AlphaFoldDB" id="A0A2M8F4K7"/>